<keyword evidence="3" id="KW-1185">Reference proteome</keyword>
<gene>
    <name evidence="2" type="ORF">RS130_16775</name>
</gene>
<dbReference type="InterPro" id="IPR000421">
    <property type="entry name" value="FA58C"/>
</dbReference>
<dbReference type="Pfam" id="PF00754">
    <property type="entry name" value="F5_F8_type_C"/>
    <property type="match status" value="1"/>
</dbReference>
<dbReference type="Proteomes" id="UP001247805">
    <property type="component" value="Unassembled WGS sequence"/>
</dbReference>
<dbReference type="EMBL" id="JAWDIO010000002">
    <property type="protein sequence ID" value="MDU0355339.1"/>
    <property type="molecule type" value="Genomic_DNA"/>
</dbReference>
<sequence length="127" mass="14227">MTTNFTLKKRNDVAYLTDGNLSWPKFRGAETRKKGDAITIELPQTAVISQVIVNSKGMNDNYSRNIQIDFSMDGKNWITLLQNPATSDVEVSETLGRAAKYVRISNQIDSAGQPWRISELDLIGSYL</sequence>
<name>A0ABU3SZ98_9ALTE</name>
<comment type="caution">
    <text evidence="2">The sequence shown here is derived from an EMBL/GenBank/DDBJ whole genome shotgun (WGS) entry which is preliminary data.</text>
</comment>
<evidence type="ECO:0000259" key="1">
    <source>
        <dbReference type="PROSITE" id="PS50022"/>
    </source>
</evidence>
<protein>
    <submittedName>
        <fullName evidence="2">Discoidin domain-containing protein</fullName>
    </submittedName>
</protein>
<accession>A0ABU3SZ98</accession>
<dbReference type="SUPFAM" id="SSF49785">
    <property type="entry name" value="Galactose-binding domain-like"/>
    <property type="match status" value="1"/>
</dbReference>
<dbReference type="RefSeq" id="WP_316026883.1">
    <property type="nucleotide sequence ID" value="NZ_JAWDIO010000002.1"/>
</dbReference>
<dbReference type="InterPro" id="IPR008979">
    <property type="entry name" value="Galactose-bd-like_sf"/>
</dbReference>
<feature type="domain" description="F5/8 type C" evidence="1">
    <location>
        <begin position="1"/>
        <end position="125"/>
    </location>
</feature>
<reference evidence="2 3" key="1">
    <citation type="submission" date="2023-10" db="EMBL/GenBank/DDBJ databases">
        <title>Glaciecola aquimarina strain GGW-M5 nov., isolated from a coastal seawater.</title>
        <authorList>
            <person name="Bayburt H."/>
            <person name="Kim J.M."/>
            <person name="Choi B.J."/>
            <person name="Jeon C.O."/>
        </authorList>
    </citation>
    <scope>NUCLEOTIDE SEQUENCE [LARGE SCALE GENOMIC DNA]</scope>
    <source>
        <strain evidence="2 3">KCTC 32108</strain>
    </source>
</reference>
<dbReference type="PROSITE" id="PS50022">
    <property type="entry name" value="FA58C_3"/>
    <property type="match status" value="1"/>
</dbReference>
<evidence type="ECO:0000313" key="3">
    <source>
        <dbReference type="Proteomes" id="UP001247805"/>
    </source>
</evidence>
<evidence type="ECO:0000313" key="2">
    <source>
        <dbReference type="EMBL" id="MDU0355339.1"/>
    </source>
</evidence>
<dbReference type="Gene3D" id="2.60.120.260">
    <property type="entry name" value="Galactose-binding domain-like"/>
    <property type="match status" value="1"/>
</dbReference>
<organism evidence="2 3">
    <name type="scientific">Paraglaciecola aquimarina</name>
    <dbReference type="NCBI Taxonomy" id="1235557"/>
    <lineage>
        <taxon>Bacteria</taxon>
        <taxon>Pseudomonadati</taxon>
        <taxon>Pseudomonadota</taxon>
        <taxon>Gammaproteobacteria</taxon>
        <taxon>Alteromonadales</taxon>
        <taxon>Alteromonadaceae</taxon>
        <taxon>Paraglaciecola</taxon>
    </lineage>
</organism>
<proteinExistence type="predicted"/>